<gene>
    <name evidence="6" type="primary">mprF</name>
    <name evidence="7" type="ORF">GSF08_04240</name>
</gene>
<name>A0A6N8U8U7_9FIRM</name>
<feature type="transmembrane region" description="Helical" evidence="6">
    <location>
        <begin position="43"/>
        <end position="68"/>
    </location>
</feature>
<feature type="transmembrane region" description="Helical" evidence="6">
    <location>
        <begin position="7"/>
        <end position="27"/>
    </location>
</feature>
<dbReference type="NCBIfam" id="TIGR00374">
    <property type="entry name" value="flippase-like domain"/>
    <property type="match status" value="1"/>
</dbReference>
<comment type="function">
    <text evidence="6">Catalyzes the transfer of a lysyl group from L-lysyl-tRNA(Lys) to membrane-bound phosphatidylglycerol (PG), which produces lysylphosphatidylglycerol (LPG), a major component of the bacterial membrane with a positive net charge. LPG synthesis contributes to bacterial virulence as it is involved in the resistance mechanism against cationic antimicrobial peptides (CAMP) produces by the host's immune system (defensins, cathelicidins) and by the competing microorganisms.</text>
</comment>
<keyword evidence="3 6" id="KW-0812">Transmembrane</keyword>
<feature type="transmembrane region" description="Helical" evidence="6">
    <location>
        <begin position="155"/>
        <end position="177"/>
    </location>
</feature>
<keyword evidence="8" id="KW-1185">Reference proteome</keyword>
<keyword evidence="2" id="KW-1003">Cell membrane</keyword>
<dbReference type="EMBL" id="WUUQ01000001">
    <property type="protein sequence ID" value="MXQ73143.1"/>
    <property type="molecule type" value="Genomic_DNA"/>
</dbReference>
<evidence type="ECO:0000256" key="4">
    <source>
        <dbReference type="ARBA" id="ARBA00022989"/>
    </source>
</evidence>
<dbReference type="Proteomes" id="UP000434036">
    <property type="component" value="Unassembled WGS sequence"/>
</dbReference>
<dbReference type="InterPro" id="IPR022791">
    <property type="entry name" value="L-PG_synthase/AglD"/>
</dbReference>
<reference evidence="7 8" key="1">
    <citation type="submission" date="2019-12" db="EMBL/GenBank/DDBJ databases">
        <authorList>
            <person name="Yang R."/>
        </authorList>
    </citation>
    <scope>NUCLEOTIDE SEQUENCE [LARGE SCALE GENOMIC DNA]</scope>
    <source>
        <strain evidence="7 8">DONG20-135</strain>
    </source>
</reference>
<evidence type="ECO:0000256" key="1">
    <source>
        <dbReference type="ARBA" id="ARBA00004651"/>
    </source>
</evidence>
<feature type="transmembrane region" description="Helical" evidence="6">
    <location>
        <begin position="121"/>
        <end position="143"/>
    </location>
</feature>
<evidence type="ECO:0000313" key="7">
    <source>
        <dbReference type="EMBL" id="MXQ73143.1"/>
    </source>
</evidence>
<comment type="similarity">
    <text evidence="6">Belongs to the LPG synthase family.</text>
</comment>
<accession>A0A6N8U8U7</accession>
<evidence type="ECO:0000256" key="3">
    <source>
        <dbReference type="ARBA" id="ARBA00022692"/>
    </source>
</evidence>
<dbReference type="GO" id="GO:0046677">
    <property type="term" value="P:response to antibiotic"/>
    <property type="evidence" value="ECO:0007669"/>
    <property type="project" value="UniProtKB-KW"/>
</dbReference>
<keyword evidence="6" id="KW-0808">Transferase</keyword>
<dbReference type="Pfam" id="PF03706">
    <property type="entry name" value="LPG_synthase_TM"/>
    <property type="match status" value="1"/>
</dbReference>
<keyword evidence="6" id="KW-0443">Lipid metabolism</keyword>
<dbReference type="PANTHER" id="PTHR37693:SF1">
    <property type="entry name" value="INTEGRAL MEMBRANE PROTEIN"/>
    <property type="match status" value="1"/>
</dbReference>
<dbReference type="GO" id="GO:0050071">
    <property type="term" value="F:phosphatidylglycerol lysyltransferase activity"/>
    <property type="evidence" value="ECO:0007669"/>
    <property type="project" value="UniProtKB-EC"/>
</dbReference>
<evidence type="ECO:0000256" key="5">
    <source>
        <dbReference type="ARBA" id="ARBA00023136"/>
    </source>
</evidence>
<dbReference type="GO" id="GO:0006629">
    <property type="term" value="P:lipid metabolic process"/>
    <property type="evidence" value="ECO:0007669"/>
    <property type="project" value="UniProtKB-KW"/>
</dbReference>
<keyword evidence="5 6" id="KW-0472">Membrane</keyword>
<sequence length="351" mass="40300">MKKISKSYFLNFVLIFGLTLFALWFALKDHYREVMNSLAQVRWYWFIIIIAWGIFYTVVIGLILTLLAREYKKNYTIKEGLVNGFVGAFFSGITPSATGGQFAQAYIFKKQGIKVSDGASLLYADFIIYQTTMIAYVTILFLLRFSYYYQTVSQFFIFILFGYFFNSSIIVLLWTMAKFPKVYIKLSTWAVKLLHKIHIIKDEQRTLEGWSIQLNAFTTEIKQLKDKKKLIFKAVLLNVLRLTVWFTLPYAVAVAIGVDMHLSMLLDVVAMSAFVSMANAFIPVPGASGGTELVFTWIFSATMMSAMQASSVMILWRFSTYHLILLIGGAVFLFAKRKYDHQKFVTEGEHI</sequence>
<evidence type="ECO:0000256" key="6">
    <source>
        <dbReference type="RuleBase" id="RU363042"/>
    </source>
</evidence>
<evidence type="ECO:0000313" key="8">
    <source>
        <dbReference type="Proteomes" id="UP000434036"/>
    </source>
</evidence>
<keyword evidence="6" id="KW-0046">Antibiotic resistance</keyword>
<dbReference type="AlphaFoldDB" id="A0A6N8U8U7"/>
<dbReference type="EC" id="2.3.2.3" evidence="6"/>
<organism evidence="7 8">
    <name type="scientific">Copranaerobaculum intestinale</name>
    <dbReference type="NCBI Taxonomy" id="2692629"/>
    <lineage>
        <taxon>Bacteria</taxon>
        <taxon>Bacillati</taxon>
        <taxon>Bacillota</taxon>
        <taxon>Erysipelotrichia</taxon>
        <taxon>Erysipelotrichales</taxon>
        <taxon>Erysipelotrichaceae</taxon>
        <taxon>Copranaerobaculum</taxon>
    </lineage>
</organism>
<proteinExistence type="inferred from homology"/>
<evidence type="ECO:0000256" key="2">
    <source>
        <dbReference type="ARBA" id="ARBA00022475"/>
    </source>
</evidence>
<feature type="transmembrane region" description="Helical" evidence="6">
    <location>
        <begin position="262"/>
        <end position="282"/>
    </location>
</feature>
<dbReference type="GO" id="GO:0005886">
    <property type="term" value="C:plasma membrane"/>
    <property type="evidence" value="ECO:0007669"/>
    <property type="project" value="UniProtKB-SubCell"/>
</dbReference>
<feature type="transmembrane region" description="Helical" evidence="6">
    <location>
        <begin position="230"/>
        <end position="256"/>
    </location>
</feature>
<keyword evidence="4 6" id="KW-1133">Transmembrane helix</keyword>
<dbReference type="PANTHER" id="PTHR37693">
    <property type="entry name" value="PHOSPHATIDYLGLYCEROL LYSYLTRANSFERASE"/>
    <property type="match status" value="1"/>
</dbReference>
<comment type="caution">
    <text evidence="7">The sequence shown here is derived from an EMBL/GenBank/DDBJ whole genome shotgun (WGS) entry which is preliminary data.</text>
</comment>
<feature type="transmembrane region" description="Helical" evidence="6">
    <location>
        <begin position="318"/>
        <end position="335"/>
    </location>
</feature>
<dbReference type="RefSeq" id="WP_160624563.1">
    <property type="nucleotide sequence ID" value="NZ_WUUQ01000001.1"/>
</dbReference>
<reference evidence="7 8" key="2">
    <citation type="submission" date="2020-01" db="EMBL/GenBank/DDBJ databases">
        <title>Clostridiaceae sp. nov. isolated from the gut of human by culturomics.</title>
        <authorList>
            <person name="Chang Y."/>
        </authorList>
    </citation>
    <scope>NUCLEOTIDE SEQUENCE [LARGE SCALE GENOMIC DNA]</scope>
    <source>
        <strain evidence="7 8">DONG20-135</strain>
    </source>
</reference>
<comment type="catalytic activity">
    <reaction evidence="6">
        <text>L-lysyl-tRNA(Lys) + a 1,2-diacyl-sn-glycero-3-phospho-(1'-sn-glycerol) = a 1,2-diacyl-sn-glycero-3-phospho-1'-(3'-O-L-lysyl)-sn-glycerol + tRNA(Lys)</text>
        <dbReference type="Rhea" id="RHEA:10668"/>
        <dbReference type="Rhea" id="RHEA-COMP:9696"/>
        <dbReference type="Rhea" id="RHEA-COMP:9697"/>
        <dbReference type="ChEBI" id="CHEBI:64716"/>
        <dbReference type="ChEBI" id="CHEBI:75792"/>
        <dbReference type="ChEBI" id="CHEBI:78442"/>
        <dbReference type="ChEBI" id="CHEBI:78529"/>
        <dbReference type="EC" id="2.3.2.3"/>
    </reaction>
</comment>
<protein>
    <recommendedName>
        <fullName evidence="6">Phosphatidylglycerol lysyltransferase</fullName>
        <ecNumber evidence="6">2.3.2.3</ecNumber>
    </recommendedName>
    <alternativeName>
        <fullName evidence="6">Lysylphosphatidylglycerol synthase</fullName>
    </alternativeName>
</protein>
<comment type="subcellular location">
    <subcellularLocation>
        <location evidence="1 6">Cell membrane</location>
        <topology evidence="1 6">Multi-pass membrane protein</topology>
    </subcellularLocation>
</comment>